<reference evidence="4 7" key="2">
    <citation type="submission" date="2023-03" db="EMBL/GenBank/DDBJ databases">
        <title>Whole genome sequence of the first Corynebacterium rouxii strains isolated in Brazil: a recent member of Corynebacterium diphtheriae complex.</title>
        <authorList>
            <person name="Vieira V."/>
            <person name="Ramos J.N."/>
            <person name="Araujo M.R.B."/>
            <person name="Baio P.V."/>
            <person name="Sant'Anna L.O."/>
            <person name="Veras J.F.C."/>
            <person name="Vieira E.M.D."/>
            <person name="Sousa M.A.B."/>
            <person name="Camargo C.H."/>
            <person name="Sacchi C.T."/>
            <person name="Campos K.R."/>
            <person name="Santos M.B.N."/>
            <person name="Bokermann S."/>
            <person name="Alvim L.B."/>
            <person name="Santos L.S."/>
            <person name="Mattos-Guaraldi A.L."/>
        </authorList>
    </citation>
    <scope>NUCLEOTIDE SEQUENCE [LARGE SCALE GENOMIC DNA]</scope>
    <source>
        <strain evidence="4 7">70862</strain>
    </source>
</reference>
<dbReference type="Gene3D" id="3.10.105.10">
    <property type="entry name" value="Dipeptide-binding Protein, Domain 3"/>
    <property type="match status" value="1"/>
</dbReference>
<dbReference type="CDD" id="cd08501">
    <property type="entry name" value="PBP2_Lpqw"/>
    <property type="match status" value="1"/>
</dbReference>
<evidence type="ECO:0000256" key="2">
    <source>
        <dbReference type="SAM" id="SignalP"/>
    </source>
</evidence>
<dbReference type="KEGG" id="crf:FRC0190_00930"/>
<dbReference type="EMBL" id="JARUHM010000009">
    <property type="protein sequence ID" value="MDT9410765.1"/>
    <property type="molecule type" value="Genomic_DNA"/>
</dbReference>
<feature type="signal peptide" evidence="2">
    <location>
        <begin position="1"/>
        <end position="23"/>
    </location>
</feature>
<dbReference type="RefSeq" id="WP_155872289.1">
    <property type="nucleotide sequence ID" value="NZ_CP168248.1"/>
</dbReference>
<feature type="region of interest" description="Disordered" evidence="1">
    <location>
        <begin position="24"/>
        <end position="45"/>
    </location>
</feature>
<dbReference type="Pfam" id="PF00496">
    <property type="entry name" value="SBP_bac_5"/>
    <property type="match status" value="1"/>
</dbReference>
<reference evidence="5 6" key="1">
    <citation type="submission" date="2019-11" db="EMBL/GenBank/DDBJ databases">
        <authorList>
            <person name="Brisse S."/>
        </authorList>
    </citation>
    <scope>NUCLEOTIDE SEQUENCE [LARGE SCALE GENOMIC DNA]</scope>
    <source>
        <strain evidence="5">FRC0190</strain>
    </source>
</reference>
<evidence type="ECO:0000256" key="1">
    <source>
        <dbReference type="SAM" id="MobiDB-lite"/>
    </source>
</evidence>
<dbReference type="GO" id="GO:0015833">
    <property type="term" value="P:peptide transport"/>
    <property type="evidence" value="ECO:0007669"/>
    <property type="project" value="TreeGrafter"/>
</dbReference>
<accession>A0A6I8MGA9</accession>
<keyword evidence="7" id="KW-1185">Reference proteome</keyword>
<keyword evidence="2" id="KW-0732">Signal</keyword>
<dbReference type="PROSITE" id="PS51257">
    <property type="entry name" value="PROKAR_LIPOPROTEIN"/>
    <property type="match status" value="1"/>
</dbReference>
<feature type="domain" description="Solute-binding protein family 5" evidence="3">
    <location>
        <begin position="110"/>
        <end position="302"/>
    </location>
</feature>
<feature type="chain" id="PRO_5039543233" evidence="2">
    <location>
        <begin position="24"/>
        <end position="509"/>
    </location>
</feature>
<dbReference type="Gene3D" id="3.40.190.10">
    <property type="entry name" value="Periplasmic binding protein-like II"/>
    <property type="match status" value="1"/>
</dbReference>
<sequence length="509" mass="55242">MSNKHRILVPLLATVLVSCSANPGPAPVEKEQPTSTTATPAKKAKKTSEIAVGIDPINGGLNPHMLADDSTFVRSLASLVLPSAYVDGELNSDLLESVDDVPPPSGSKAVQTIRYKIRPEAQWSDATPITVSDFEYLWHAIVETPGALGAPYYRAIEQIRSADGGRTVEVDLAQPLHDWRVLFNSLLPSHVLRGGDSDFSTVLADGIPASAGRYSFAGVDRQRGIVTLNRNDRFWGEKPATVENIKFREVTDIAQGRELLRTGQIKFLDITPTEVAREAFELMPNTQVRTTTTSLNLQLIANTHLTLEQRADLQSLIDVHTVARIAMGRSADLGVGDQPYEPHADHLMSLGRPVRIGVDPSDPEAQMAARVLSDVLARKSVKTQLVETDTTDLIGSKLASSAVDAIITWSAANAMEKLQCAPTPTNANIALWCDPDTDQHISDVLSGAMTHEDFNSYASNVDHQQHLTTVIAPDTRLLVLGTSSEGKGTKFTNWPMGLISIGQWIINEE</sequence>
<evidence type="ECO:0000259" key="3">
    <source>
        <dbReference type="Pfam" id="PF00496"/>
    </source>
</evidence>
<evidence type="ECO:0000313" key="7">
    <source>
        <dbReference type="Proteomes" id="UP001265983"/>
    </source>
</evidence>
<gene>
    <name evidence="5" type="ORF">FRC0190_00930</name>
    <name evidence="4" type="ORF">P8T80_05110</name>
</gene>
<dbReference type="EMBL" id="LR738855">
    <property type="protein sequence ID" value="VZH84941.1"/>
    <property type="molecule type" value="Genomic_DNA"/>
</dbReference>
<proteinExistence type="predicted"/>
<evidence type="ECO:0000313" key="6">
    <source>
        <dbReference type="Proteomes" id="UP000423525"/>
    </source>
</evidence>
<dbReference type="PANTHER" id="PTHR30290:SF65">
    <property type="entry name" value="MONOACYL PHOSPHATIDYLINOSITOL TETRAMANNOSIDE-BINDING PROTEIN LPQW-RELATED"/>
    <property type="match status" value="1"/>
</dbReference>
<dbReference type="GO" id="GO:1904680">
    <property type="term" value="F:peptide transmembrane transporter activity"/>
    <property type="evidence" value="ECO:0007669"/>
    <property type="project" value="TreeGrafter"/>
</dbReference>
<dbReference type="AlphaFoldDB" id="A0A6I8MGA9"/>
<dbReference type="Proteomes" id="UP001265983">
    <property type="component" value="Unassembled WGS sequence"/>
</dbReference>
<dbReference type="Gene3D" id="3.90.76.10">
    <property type="entry name" value="Dipeptide-binding Protein, Domain 1"/>
    <property type="match status" value="1"/>
</dbReference>
<dbReference type="SUPFAM" id="SSF53850">
    <property type="entry name" value="Periplasmic binding protein-like II"/>
    <property type="match status" value="1"/>
</dbReference>
<protein>
    <submittedName>
        <fullName evidence="5">ABC transporter family substrate-binding protein</fullName>
    </submittedName>
</protein>
<name>A0A6I8MGA9_9CORY</name>
<evidence type="ECO:0000313" key="4">
    <source>
        <dbReference type="EMBL" id="MDT9410765.1"/>
    </source>
</evidence>
<dbReference type="InterPro" id="IPR039424">
    <property type="entry name" value="SBP_5"/>
</dbReference>
<dbReference type="InterPro" id="IPR000914">
    <property type="entry name" value="SBP_5_dom"/>
</dbReference>
<dbReference type="PANTHER" id="PTHR30290">
    <property type="entry name" value="PERIPLASMIC BINDING COMPONENT OF ABC TRANSPORTER"/>
    <property type="match status" value="1"/>
</dbReference>
<organism evidence="5 6">
    <name type="scientific">Corynebacterium rouxii</name>
    <dbReference type="NCBI Taxonomy" id="2719119"/>
    <lineage>
        <taxon>Bacteria</taxon>
        <taxon>Bacillati</taxon>
        <taxon>Actinomycetota</taxon>
        <taxon>Actinomycetes</taxon>
        <taxon>Mycobacteriales</taxon>
        <taxon>Corynebacteriaceae</taxon>
        <taxon>Corynebacterium</taxon>
    </lineage>
</organism>
<dbReference type="Proteomes" id="UP000423525">
    <property type="component" value="Chromosome"/>
</dbReference>
<evidence type="ECO:0000313" key="5">
    <source>
        <dbReference type="EMBL" id="VZH84941.1"/>
    </source>
</evidence>